<dbReference type="SUPFAM" id="SSF55073">
    <property type="entry name" value="Nucleotide cyclase"/>
    <property type="match status" value="1"/>
</dbReference>
<dbReference type="Pfam" id="PF00990">
    <property type="entry name" value="GGDEF"/>
    <property type="match status" value="1"/>
</dbReference>
<dbReference type="InterPro" id="IPR050469">
    <property type="entry name" value="Diguanylate_Cyclase"/>
</dbReference>
<name>A0ABV7XHM2_9SPHN</name>
<evidence type="ECO:0000313" key="6">
    <source>
        <dbReference type="Proteomes" id="UP001595615"/>
    </source>
</evidence>
<dbReference type="RefSeq" id="WP_380864111.1">
    <property type="nucleotide sequence ID" value="NZ_JBHRXV010000015.1"/>
</dbReference>
<dbReference type="Gene3D" id="3.30.70.270">
    <property type="match status" value="1"/>
</dbReference>
<dbReference type="NCBIfam" id="TIGR00254">
    <property type="entry name" value="GGDEF"/>
    <property type="match status" value="1"/>
</dbReference>
<protein>
    <recommendedName>
        <fullName evidence="1">diguanylate cyclase</fullName>
        <ecNumber evidence="1">2.7.7.65</ecNumber>
    </recommendedName>
</protein>
<feature type="transmembrane region" description="Helical" evidence="3">
    <location>
        <begin position="152"/>
        <end position="182"/>
    </location>
</feature>
<comment type="caution">
    <text evidence="5">The sequence shown here is derived from an EMBL/GenBank/DDBJ whole genome shotgun (WGS) entry which is preliminary data.</text>
</comment>
<feature type="transmembrane region" description="Helical" evidence="3">
    <location>
        <begin position="120"/>
        <end position="140"/>
    </location>
</feature>
<keyword evidence="3" id="KW-1133">Transmembrane helix</keyword>
<keyword evidence="6" id="KW-1185">Reference proteome</keyword>
<dbReference type="Proteomes" id="UP001595615">
    <property type="component" value="Unassembled WGS sequence"/>
</dbReference>
<evidence type="ECO:0000259" key="4">
    <source>
        <dbReference type="PROSITE" id="PS50887"/>
    </source>
</evidence>
<evidence type="ECO:0000313" key="5">
    <source>
        <dbReference type="EMBL" id="MFC3714457.1"/>
    </source>
</evidence>
<accession>A0ABV7XHM2</accession>
<dbReference type="PANTHER" id="PTHR45138:SF9">
    <property type="entry name" value="DIGUANYLATE CYCLASE DGCM-RELATED"/>
    <property type="match status" value="1"/>
</dbReference>
<organism evidence="5 6">
    <name type="scientific">Sphingoaurantiacus capsulatus</name>
    <dbReference type="NCBI Taxonomy" id="1771310"/>
    <lineage>
        <taxon>Bacteria</taxon>
        <taxon>Pseudomonadati</taxon>
        <taxon>Pseudomonadota</taxon>
        <taxon>Alphaproteobacteria</taxon>
        <taxon>Sphingomonadales</taxon>
        <taxon>Sphingosinicellaceae</taxon>
        <taxon>Sphingoaurantiacus</taxon>
    </lineage>
</organism>
<keyword evidence="3" id="KW-0472">Membrane</keyword>
<dbReference type="PROSITE" id="PS50887">
    <property type="entry name" value="GGDEF"/>
    <property type="match status" value="1"/>
</dbReference>
<dbReference type="SMART" id="SM00267">
    <property type="entry name" value="GGDEF"/>
    <property type="match status" value="1"/>
</dbReference>
<comment type="catalytic activity">
    <reaction evidence="2">
        <text>2 GTP = 3',3'-c-di-GMP + 2 diphosphate</text>
        <dbReference type="Rhea" id="RHEA:24898"/>
        <dbReference type="ChEBI" id="CHEBI:33019"/>
        <dbReference type="ChEBI" id="CHEBI:37565"/>
        <dbReference type="ChEBI" id="CHEBI:58805"/>
        <dbReference type="EC" id="2.7.7.65"/>
    </reaction>
</comment>
<dbReference type="CDD" id="cd01949">
    <property type="entry name" value="GGDEF"/>
    <property type="match status" value="1"/>
</dbReference>
<dbReference type="EMBL" id="JBHRXV010000015">
    <property type="protein sequence ID" value="MFC3714457.1"/>
    <property type="molecule type" value="Genomic_DNA"/>
</dbReference>
<evidence type="ECO:0000256" key="1">
    <source>
        <dbReference type="ARBA" id="ARBA00012528"/>
    </source>
</evidence>
<feature type="transmembrane region" description="Helical" evidence="3">
    <location>
        <begin position="31"/>
        <end position="50"/>
    </location>
</feature>
<dbReference type="InterPro" id="IPR043128">
    <property type="entry name" value="Rev_trsase/Diguanyl_cyclase"/>
</dbReference>
<dbReference type="InterPro" id="IPR029787">
    <property type="entry name" value="Nucleotide_cyclase"/>
</dbReference>
<proteinExistence type="predicted"/>
<gene>
    <name evidence="5" type="ORF">ACFOMD_17955</name>
</gene>
<reference evidence="6" key="1">
    <citation type="journal article" date="2019" name="Int. J. Syst. Evol. Microbiol.">
        <title>The Global Catalogue of Microorganisms (GCM) 10K type strain sequencing project: providing services to taxonomists for standard genome sequencing and annotation.</title>
        <authorList>
            <consortium name="The Broad Institute Genomics Platform"/>
            <consortium name="The Broad Institute Genome Sequencing Center for Infectious Disease"/>
            <person name="Wu L."/>
            <person name="Ma J."/>
        </authorList>
    </citation>
    <scope>NUCLEOTIDE SEQUENCE [LARGE SCALE GENOMIC DNA]</scope>
    <source>
        <strain evidence="6">KCTC 42644</strain>
    </source>
</reference>
<evidence type="ECO:0000256" key="3">
    <source>
        <dbReference type="SAM" id="Phobius"/>
    </source>
</evidence>
<dbReference type="InterPro" id="IPR000160">
    <property type="entry name" value="GGDEF_dom"/>
</dbReference>
<keyword evidence="3" id="KW-0812">Transmembrane</keyword>
<dbReference type="PANTHER" id="PTHR45138">
    <property type="entry name" value="REGULATORY COMPONENTS OF SENSORY TRANSDUCTION SYSTEM"/>
    <property type="match status" value="1"/>
</dbReference>
<dbReference type="EC" id="2.7.7.65" evidence="1"/>
<feature type="domain" description="GGDEF" evidence="4">
    <location>
        <begin position="236"/>
        <end position="370"/>
    </location>
</feature>
<sequence>MRWLDALFPPPPAELRDALVRFQYHAVRRQIPSLHLTALVNVCIVMAVLWHTGSPVYHYAWMPLVGAFNLHRIWLWRSQTDAVPPHAERFLRHSTYAAIGSVTAISVYSATTYALDWFPYPILIPISFAFGSFSIAHGLASMRPAASSVIAIGIFPSATVMILSGDFLSLCLGVSAASVALLQLRFLTEHQSHIWATLALQQEVEQLANRDGLTGLMSRRAFLAAWEAEMVAETRPPRALLVLDIDHFKAINDRHGHDVGDRVLFQFAALLAGALRGTDLAGRFGGEEFLLLVDADRPADAEALAVRLARLIDGHDFRSPGCPVEHVTVSIGVHCVDVAEPSFDAAFSQADAALYAAKSAGRNCVRLCEATAARSSASA</sequence>
<evidence type="ECO:0000256" key="2">
    <source>
        <dbReference type="ARBA" id="ARBA00034247"/>
    </source>
</evidence>